<proteinExistence type="predicted"/>
<dbReference type="Proteomes" id="UP001429745">
    <property type="component" value="Unassembled WGS sequence"/>
</dbReference>
<dbReference type="Gene3D" id="3.40.50.1820">
    <property type="entry name" value="alpha/beta hydrolase"/>
    <property type="match status" value="1"/>
</dbReference>
<feature type="domain" description="AB hydrolase-1" evidence="1">
    <location>
        <begin position="81"/>
        <end position="277"/>
    </location>
</feature>
<comment type="caution">
    <text evidence="2">The sequence shown here is derived from an EMBL/GenBank/DDBJ whole genome shotgun (WGS) entry which is preliminary data.</text>
</comment>
<evidence type="ECO:0000259" key="1">
    <source>
        <dbReference type="Pfam" id="PF12697"/>
    </source>
</evidence>
<dbReference type="Pfam" id="PF12697">
    <property type="entry name" value="Abhydrolase_6"/>
    <property type="match status" value="1"/>
</dbReference>
<dbReference type="InterPro" id="IPR000073">
    <property type="entry name" value="AB_hydrolase_1"/>
</dbReference>
<reference evidence="2 3" key="1">
    <citation type="submission" date="2020-04" db="EMBL/GenBank/DDBJ databases">
        <title>CFH 90308 Microbacterium sp.</title>
        <authorList>
            <person name="Nie G."/>
            <person name="Ming H."/>
            <person name="Xia T."/>
        </authorList>
    </citation>
    <scope>NUCLEOTIDE SEQUENCE [LARGE SCALE GENOMIC DNA]</scope>
    <source>
        <strain evidence="2 3">CFH 90308</strain>
    </source>
</reference>
<name>A0ABX1KDA9_9MICO</name>
<dbReference type="PANTHER" id="PTHR43433">
    <property type="entry name" value="HYDROLASE, ALPHA/BETA FOLD FAMILY PROTEIN"/>
    <property type="match status" value="1"/>
</dbReference>
<evidence type="ECO:0000313" key="2">
    <source>
        <dbReference type="EMBL" id="NLP85022.1"/>
    </source>
</evidence>
<protein>
    <submittedName>
        <fullName evidence="2">Alpha/beta hydrolase</fullName>
    </submittedName>
</protein>
<gene>
    <name evidence="2" type="ORF">HF576_14310</name>
</gene>
<dbReference type="SUPFAM" id="SSF53474">
    <property type="entry name" value="alpha/beta-Hydrolases"/>
    <property type="match status" value="1"/>
</dbReference>
<organism evidence="2 3">
    <name type="scientific">Microbacterium salsuginis</name>
    <dbReference type="NCBI Taxonomy" id="2722803"/>
    <lineage>
        <taxon>Bacteria</taxon>
        <taxon>Bacillati</taxon>
        <taxon>Actinomycetota</taxon>
        <taxon>Actinomycetes</taxon>
        <taxon>Micrococcales</taxon>
        <taxon>Microbacteriaceae</taxon>
        <taxon>Microbacterium</taxon>
    </lineage>
</organism>
<dbReference type="EMBL" id="JABACI010000004">
    <property type="protein sequence ID" value="NLP85022.1"/>
    <property type="molecule type" value="Genomic_DNA"/>
</dbReference>
<dbReference type="InterPro" id="IPR050471">
    <property type="entry name" value="AB_hydrolase"/>
</dbReference>
<accession>A0ABX1KDA9</accession>
<dbReference type="InterPro" id="IPR029058">
    <property type="entry name" value="AB_hydrolase_fold"/>
</dbReference>
<keyword evidence="2" id="KW-0378">Hydrolase</keyword>
<sequence length="310" mass="33069">MMNIALSLAGAGVRAAESVSPRWGAAAAMPLFARVDRPRPVRTIDLPTMSRARRSVVRIPGVAGTGVDVVVYEWGAGSRTVVLAHGWNGRASQFATLVRELIAERYRVVAFDAPAHGDSAGRRTYLVDWRDVLAALQVRYGRFEAIVGHSFGGLAALVSTAGGIETERVVTVAAPAAAETLLTQFQSMLGYSDPTSDALGRLFARRYFPGDADPFAWLSAVRRPLPGTPLLVIHDDADLRVPFAEASRIADANPGSRLVSTSGFGHNRILTADRFLDAVVDFVTQPIPPSSREAEVSAAAIREPAEAVAV</sequence>
<dbReference type="RefSeq" id="WP_168913465.1">
    <property type="nucleotide sequence ID" value="NZ_JABACI010000004.1"/>
</dbReference>
<dbReference type="GO" id="GO:0016787">
    <property type="term" value="F:hydrolase activity"/>
    <property type="evidence" value="ECO:0007669"/>
    <property type="project" value="UniProtKB-KW"/>
</dbReference>
<keyword evidence="3" id="KW-1185">Reference proteome</keyword>
<evidence type="ECO:0000313" key="3">
    <source>
        <dbReference type="Proteomes" id="UP001429745"/>
    </source>
</evidence>
<dbReference type="PANTHER" id="PTHR43433:SF5">
    <property type="entry name" value="AB HYDROLASE-1 DOMAIN-CONTAINING PROTEIN"/>
    <property type="match status" value="1"/>
</dbReference>